<proteinExistence type="predicted"/>
<dbReference type="Proteomes" id="UP000596977">
    <property type="component" value="Unassembled WGS sequence"/>
</dbReference>
<comment type="caution">
    <text evidence="1">The sequence shown here is derived from an EMBL/GenBank/DDBJ whole genome shotgun (WGS) entry which is preliminary data.</text>
</comment>
<dbReference type="AlphaFoldDB" id="A0A916RQ78"/>
<accession>A0A916RQ78</accession>
<dbReference type="Gene3D" id="1.20.1290.10">
    <property type="entry name" value="AhpD-like"/>
    <property type="match status" value="1"/>
</dbReference>
<keyword evidence="2" id="KW-1185">Reference proteome</keyword>
<sequence length="172" mass="18670">MAYIPQLDLNAATEEQRAAYDAEIALRGRMTNMKRTLAHSPEALRIYGEWFTLRDQLQPAIGDRAIFTLCLAISKAMDNRVGMGFMRRGLASLGAEDGNQPGIDLLDIETFGRAIATDAKSIPPALWARLGAQLSPKTLVDLTALAGIMIATNGFMSAVGTEVDQELAQFID</sequence>
<name>A0A916RQ78_9HYPH</name>
<evidence type="ECO:0000313" key="2">
    <source>
        <dbReference type="Proteomes" id="UP000596977"/>
    </source>
</evidence>
<evidence type="ECO:0000313" key="1">
    <source>
        <dbReference type="EMBL" id="GGA63208.1"/>
    </source>
</evidence>
<dbReference type="OrthoDB" id="3233491at2"/>
<reference evidence="1 2" key="1">
    <citation type="journal article" date="2014" name="Int. J. Syst. Evol. Microbiol.">
        <title>Complete genome sequence of Corynebacterium casei LMG S-19264T (=DSM 44701T), isolated from a smear-ripened cheese.</title>
        <authorList>
            <consortium name="US DOE Joint Genome Institute (JGI-PGF)"/>
            <person name="Walter F."/>
            <person name="Albersmeier A."/>
            <person name="Kalinowski J."/>
            <person name="Ruckert C."/>
        </authorList>
    </citation>
    <scope>NUCLEOTIDE SEQUENCE [LARGE SCALE GENOMIC DNA]</scope>
    <source>
        <strain evidence="1 2">CGMCC 1.15896</strain>
    </source>
</reference>
<dbReference type="RefSeq" id="WP_127071323.1">
    <property type="nucleotide sequence ID" value="NZ_BMKB01000009.1"/>
</dbReference>
<evidence type="ECO:0008006" key="3">
    <source>
        <dbReference type="Google" id="ProtNLM"/>
    </source>
</evidence>
<dbReference type="EMBL" id="BMKB01000009">
    <property type="protein sequence ID" value="GGA63208.1"/>
    <property type="molecule type" value="Genomic_DNA"/>
</dbReference>
<organism evidence="1 2">
    <name type="scientific">Pelagibacterium lentulum</name>
    <dbReference type="NCBI Taxonomy" id="2029865"/>
    <lineage>
        <taxon>Bacteria</taxon>
        <taxon>Pseudomonadati</taxon>
        <taxon>Pseudomonadota</taxon>
        <taxon>Alphaproteobacteria</taxon>
        <taxon>Hyphomicrobiales</taxon>
        <taxon>Devosiaceae</taxon>
        <taxon>Pelagibacterium</taxon>
    </lineage>
</organism>
<protein>
    <recommendedName>
        <fullName evidence="3">Carboxymuconolactone decarboxylase-like domain-containing protein</fullName>
    </recommendedName>
</protein>
<dbReference type="InterPro" id="IPR029032">
    <property type="entry name" value="AhpD-like"/>
</dbReference>
<dbReference type="SUPFAM" id="SSF69118">
    <property type="entry name" value="AhpD-like"/>
    <property type="match status" value="1"/>
</dbReference>
<gene>
    <name evidence="1" type="ORF">GCM10011499_37000</name>
</gene>